<dbReference type="AlphaFoldDB" id="A0A9W5Z2J8"/>
<reference evidence="4" key="1">
    <citation type="submission" date="2022-07" db="EMBL/GenBank/DDBJ databases">
        <title>Taxonomy of Aspergillus series Nigri: significant species reduction supported by multi-species coalescent approaches.</title>
        <authorList>
            <person name="Bian C."/>
            <person name="Kusuya Y."/>
            <person name="Sklenar F."/>
            <person name="D'hooge E."/>
            <person name="Yaguchi T."/>
            <person name="Takahashi H."/>
            <person name="Hubka V."/>
        </authorList>
    </citation>
    <scope>NUCLEOTIDE SEQUENCE</scope>
    <source>
        <strain evidence="4">CBS 733.88</strain>
    </source>
</reference>
<dbReference type="InterPro" id="IPR001650">
    <property type="entry name" value="Helicase_C-like"/>
</dbReference>
<evidence type="ECO:0008006" key="6">
    <source>
        <dbReference type="Google" id="ProtNLM"/>
    </source>
</evidence>
<dbReference type="GO" id="GO:0006974">
    <property type="term" value="P:DNA damage response"/>
    <property type="evidence" value="ECO:0007669"/>
    <property type="project" value="TreeGrafter"/>
</dbReference>
<dbReference type="InterPro" id="IPR049730">
    <property type="entry name" value="SNF2/RAD54-like_C"/>
</dbReference>
<proteinExistence type="predicted"/>
<dbReference type="CDD" id="cd18793">
    <property type="entry name" value="SF2_C_SNF"/>
    <property type="match status" value="1"/>
</dbReference>
<sequence length="389" mass="43793">MFADRHDCLTGQKNVLIAHEVKQGIIQAQKGEGPSPALFLEVMNLRSNMKPDPQLGSLRGIISELRSLTTALEWQANEGSYRARAELEIVGLVLKHASQMAAEQSKAASSLEREVEMFRDTMNNRLEYYRQLQQISDTVAPYDENSAGKPLDVTLFTSKLRKESEIDEKISTLRAKRRYLIHLRDESGSDEASRICVICQSGFEVGQYQLGEFKLNLQVAARLKANDFHQITYKPQEFVVQEEKAPTKLELERPSKNSIYADISSSTLREIKNIDLDSSYGTKIDTLARHILWLREHDPGAKSVVFSQYKNFLEILANALSRFKIGFSSVDAKDGIQSFKSDPAVECFLLHAKAHSSGLNLVNATHVFLCEPLINTAIELQAIARVHRI</sequence>
<comment type="caution">
    <text evidence="4">The sequence shown here is derived from an EMBL/GenBank/DDBJ whole genome shotgun (WGS) entry which is preliminary data.</text>
</comment>
<evidence type="ECO:0000313" key="5">
    <source>
        <dbReference type="Proteomes" id="UP001143548"/>
    </source>
</evidence>
<dbReference type="InterPro" id="IPR027417">
    <property type="entry name" value="P-loop_NTPase"/>
</dbReference>
<dbReference type="Pfam" id="PF26021">
    <property type="entry name" value="Ferritin_C144_05"/>
    <property type="match status" value="1"/>
</dbReference>
<dbReference type="Pfam" id="PF00271">
    <property type="entry name" value="Helicase_C"/>
    <property type="match status" value="1"/>
</dbReference>
<evidence type="ECO:0000259" key="3">
    <source>
        <dbReference type="Pfam" id="PF26021"/>
    </source>
</evidence>
<organism evidence="4 5">
    <name type="scientific">Aspergillus brasiliensis</name>
    <dbReference type="NCBI Taxonomy" id="319629"/>
    <lineage>
        <taxon>Eukaryota</taxon>
        <taxon>Fungi</taxon>
        <taxon>Dikarya</taxon>
        <taxon>Ascomycota</taxon>
        <taxon>Pezizomycotina</taxon>
        <taxon>Eurotiomycetes</taxon>
        <taxon>Eurotiomycetidae</taxon>
        <taxon>Eurotiales</taxon>
        <taxon>Aspergillaceae</taxon>
        <taxon>Aspergillus</taxon>
        <taxon>Aspergillus subgen. Circumdati</taxon>
    </lineage>
</organism>
<dbReference type="InterPro" id="IPR052583">
    <property type="entry name" value="ATP-helicase/E3_Ub-Ligase"/>
</dbReference>
<keyword evidence="1" id="KW-0378">Hydrolase</keyword>
<feature type="non-terminal residue" evidence="4">
    <location>
        <position position="389"/>
    </location>
</feature>
<protein>
    <recommendedName>
        <fullName evidence="6">SNF2 N-terminal domain-containing protein</fullName>
    </recommendedName>
</protein>
<dbReference type="GO" id="GO:0016787">
    <property type="term" value="F:hydrolase activity"/>
    <property type="evidence" value="ECO:0007669"/>
    <property type="project" value="UniProtKB-KW"/>
</dbReference>
<feature type="domain" description="C144.05-like alpha-helical" evidence="3">
    <location>
        <begin position="1"/>
        <end position="134"/>
    </location>
</feature>
<dbReference type="PANTHER" id="PTHR45865">
    <property type="entry name" value="E3 UBIQUITIN-PROTEIN LIGASE SHPRH FAMILY MEMBER"/>
    <property type="match status" value="1"/>
</dbReference>
<dbReference type="PANTHER" id="PTHR45865:SF1">
    <property type="entry name" value="E3 UBIQUITIN-PROTEIN LIGASE SHPRH"/>
    <property type="match status" value="1"/>
</dbReference>
<dbReference type="SUPFAM" id="SSF52540">
    <property type="entry name" value="P-loop containing nucleoside triphosphate hydrolases"/>
    <property type="match status" value="1"/>
</dbReference>
<name>A0A9W5Z2J8_9EURO</name>
<evidence type="ECO:0000256" key="1">
    <source>
        <dbReference type="ARBA" id="ARBA00022801"/>
    </source>
</evidence>
<dbReference type="Proteomes" id="UP001143548">
    <property type="component" value="Unassembled WGS sequence"/>
</dbReference>
<evidence type="ECO:0000259" key="2">
    <source>
        <dbReference type="Pfam" id="PF00271"/>
    </source>
</evidence>
<dbReference type="EMBL" id="BROQ01000428">
    <property type="protein sequence ID" value="GKZ27960.1"/>
    <property type="molecule type" value="Genomic_DNA"/>
</dbReference>
<accession>A0A9W5Z2J8</accession>
<dbReference type="GO" id="GO:0005634">
    <property type="term" value="C:nucleus"/>
    <property type="evidence" value="ECO:0007669"/>
    <property type="project" value="TreeGrafter"/>
</dbReference>
<dbReference type="InterPro" id="IPR059033">
    <property type="entry name" value="C144_05_dom"/>
</dbReference>
<evidence type="ECO:0000313" key="4">
    <source>
        <dbReference type="EMBL" id="GKZ27960.1"/>
    </source>
</evidence>
<gene>
    <name evidence="4" type="ORF">AbraCBS73388_007638</name>
</gene>
<dbReference type="GO" id="GO:0000209">
    <property type="term" value="P:protein polyubiquitination"/>
    <property type="evidence" value="ECO:0007669"/>
    <property type="project" value="TreeGrafter"/>
</dbReference>
<dbReference type="Gene3D" id="3.40.50.300">
    <property type="entry name" value="P-loop containing nucleotide triphosphate hydrolases"/>
    <property type="match status" value="1"/>
</dbReference>
<feature type="domain" description="Helicase C-terminal" evidence="2">
    <location>
        <begin position="283"/>
        <end position="389"/>
    </location>
</feature>
<dbReference type="GO" id="GO:0061630">
    <property type="term" value="F:ubiquitin protein ligase activity"/>
    <property type="evidence" value="ECO:0007669"/>
    <property type="project" value="TreeGrafter"/>
</dbReference>